<keyword evidence="6" id="KW-0788">Thiol protease</keyword>
<keyword evidence="4" id="KW-0833">Ubl conjugation pathway</keyword>
<feature type="domain" description="OTU1 Ubl" evidence="7">
    <location>
        <begin position="1"/>
        <end position="31"/>
    </location>
</feature>
<keyword evidence="3" id="KW-0645">Protease</keyword>
<reference evidence="8" key="1">
    <citation type="submission" date="2015-08" db="EMBL/GenBank/DDBJ databases">
        <authorList>
            <person name="Babu N.S."/>
            <person name="Beckwith C.J."/>
            <person name="Beseler K.G."/>
            <person name="Brison A."/>
            <person name="Carone J.V."/>
            <person name="Caskin T.P."/>
            <person name="Diamond M."/>
            <person name="Durham M.E."/>
            <person name="Foxe J.M."/>
            <person name="Go M."/>
            <person name="Henderson B.A."/>
            <person name="Jones I.B."/>
            <person name="McGettigan J.A."/>
            <person name="Micheletti S.J."/>
            <person name="Nasrallah M.E."/>
            <person name="Ortiz D."/>
            <person name="Piller C.R."/>
            <person name="Privatt S.R."/>
            <person name="Schneider S.L."/>
            <person name="Sharp S."/>
            <person name="Smith T.C."/>
            <person name="Stanton J.D."/>
            <person name="Ullery H.E."/>
            <person name="Wilson R.J."/>
            <person name="Serrano M.G."/>
            <person name="Buck G."/>
            <person name="Lee V."/>
            <person name="Wang Y."/>
            <person name="Carvalho R."/>
            <person name="Voegtly L."/>
            <person name="Shi R."/>
            <person name="Duckworth R."/>
            <person name="Johnson A."/>
            <person name="Loviza R."/>
            <person name="Walstead R."/>
            <person name="Shah Z."/>
            <person name="Kiflezghi M."/>
            <person name="Wade K."/>
            <person name="Ball S.L."/>
            <person name="Bradley K.W."/>
            <person name="Asai D.J."/>
            <person name="Bowman C.A."/>
            <person name="Russell D.A."/>
            <person name="Pope W.H."/>
            <person name="Jacobs-Sera D."/>
            <person name="Hendrix R.W."/>
            <person name="Hatfull G.F."/>
        </authorList>
    </citation>
    <scope>NUCLEOTIDE SEQUENCE</scope>
</reference>
<evidence type="ECO:0000256" key="5">
    <source>
        <dbReference type="ARBA" id="ARBA00022801"/>
    </source>
</evidence>
<proteinExistence type="predicted"/>
<sequence>MKIRVRLPAGLGTLKLDNVSTCGDLVAQVVAHPVVPDYITHEDAKFSLDKKNALDGQPLATLESIGLRHGDLVYVLTNNAAAWAGGNPSAQASHSRMAPATEPACPFWPPELCLEEVRRANSSPDAHRDPLSRVVLLGHAAFLEGGWRPMWQGDPRRLPYSPGSTSVPRMEYQATIQASAVVCRAVFSRMGTATLLAVCVNNGPVFKTTLLSLSGLTPFLAQDKAVLREAWNQVVDHVVSPARLTGLRLAGGEPLTCLSGLQLTSVLPLMTQLEAVDLCRLACTSRAIQSTILGSERWREALEGRRMAFAFAGFVPRMKTGRGDGVRQIEKEVLCMDKFAAARPGVWIPY</sequence>
<evidence type="ECO:0000313" key="8">
    <source>
        <dbReference type="EMBL" id="JAT77008.1"/>
    </source>
</evidence>
<evidence type="ECO:0000256" key="1">
    <source>
        <dbReference type="ARBA" id="ARBA00000707"/>
    </source>
</evidence>
<accession>A0A1D2ACY5</accession>
<keyword evidence="5" id="KW-0378">Hydrolase</keyword>
<name>A0A1D2ACY5_AUXPR</name>
<dbReference type="AlphaFoldDB" id="A0A1D2ACY5"/>
<evidence type="ECO:0000256" key="6">
    <source>
        <dbReference type="ARBA" id="ARBA00022807"/>
    </source>
</evidence>
<comment type="catalytic activity">
    <reaction evidence="1">
        <text>Thiol-dependent hydrolysis of ester, thioester, amide, peptide and isopeptide bonds formed by the C-terminal Gly of ubiquitin (a 76-residue protein attached to proteins as an intracellular targeting signal).</text>
        <dbReference type="EC" id="3.4.19.12"/>
    </reaction>
</comment>
<protein>
    <recommendedName>
        <fullName evidence="2">ubiquitinyl hydrolase 1</fullName>
        <ecNumber evidence="2">3.4.19.12</ecNumber>
    </recommendedName>
</protein>
<evidence type="ECO:0000256" key="2">
    <source>
        <dbReference type="ARBA" id="ARBA00012759"/>
    </source>
</evidence>
<dbReference type="EC" id="3.4.19.12" evidence="2"/>
<dbReference type="EMBL" id="GDKF01001614">
    <property type="protein sequence ID" value="JAT77008.1"/>
    <property type="molecule type" value="Transcribed_RNA"/>
</dbReference>
<gene>
    <name evidence="8" type="ORF">g.36984</name>
</gene>
<dbReference type="InterPro" id="IPR048857">
    <property type="entry name" value="OTU1_Ubl"/>
</dbReference>
<organism evidence="8">
    <name type="scientific">Auxenochlorella protothecoides</name>
    <name type="common">Green microalga</name>
    <name type="synonym">Chlorella protothecoides</name>
    <dbReference type="NCBI Taxonomy" id="3075"/>
    <lineage>
        <taxon>Eukaryota</taxon>
        <taxon>Viridiplantae</taxon>
        <taxon>Chlorophyta</taxon>
        <taxon>core chlorophytes</taxon>
        <taxon>Trebouxiophyceae</taxon>
        <taxon>Chlorellales</taxon>
        <taxon>Chlorellaceae</taxon>
        <taxon>Auxenochlorella</taxon>
    </lineage>
</organism>
<evidence type="ECO:0000259" key="7">
    <source>
        <dbReference type="Pfam" id="PF21403"/>
    </source>
</evidence>
<evidence type="ECO:0000256" key="4">
    <source>
        <dbReference type="ARBA" id="ARBA00022786"/>
    </source>
</evidence>
<dbReference type="Pfam" id="PF21403">
    <property type="entry name" value="OTU1_UBXL"/>
    <property type="match status" value="1"/>
</dbReference>
<evidence type="ECO:0000256" key="3">
    <source>
        <dbReference type="ARBA" id="ARBA00022670"/>
    </source>
</evidence>